<evidence type="ECO:0000313" key="4">
    <source>
        <dbReference type="Proteomes" id="UP000048289"/>
    </source>
</evidence>
<protein>
    <submittedName>
        <fullName evidence="1">Uncharacterized protein</fullName>
    </submittedName>
</protein>
<accession>A0A654TEC7</accession>
<gene>
    <name evidence="1" type="ORF">ERS007681_03958</name>
    <name evidence="2" type="ORF">ERS007720_02649</name>
</gene>
<sequence>MPGSAGPQPPFEAAVRGDVELTVVERGLAGRHVIVGVLAAEQLKAQVGGGAAPSADHIVAVGLQPGAEVEGVGVVQAHLRERPCSGLQERVVTLVVEGQVHAARDAAGQVLQPFEQVGFSLDVRGGGYQLLGFCDRLAQRVGVHDFDTRTCSCFASMANICPRHLRQLKTKPARFQSPAHELPIIDLAYCCVIRQSEQYIVRYMCIRSGVD</sequence>
<dbReference type="EMBL" id="CSAJ01000354">
    <property type="protein sequence ID" value="COW44081.1"/>
    <property type="molecule type" value="Genomic_DNA"/>
</dbReference>
<dbReference type="EMBL" id="CFOE01000805">
    <property type="protein sequence ID" value="CFE46007.1"/>
    <property type="molecule type" value="Genomic_DNA"/>
</dbReference>
<proteinExistence type="predicted"/>
<dbReference type="AlphaFoldDB" id="A0A654TEC7"/>
<name>A0A654TEC7_MYCTX</name>
<organism evidence="1 4">
    <name type="scientific">Mycobacterium tuberculosis</name>
    <dbReference type="NCBI Taxonomy" id="1773"/>
    <lineage>
        <taxon>Bacteria</taxon>
        <taxon>Bacillati</taxon>
        <taxon>Actinomycetota</taxon>
        <taxon>Actinomycetes</taxon>
        <taxon>Mycobacteriales</taxon>
        <taxon>Mycobacteriaceae</taxon>
        <taxon>Mycobacterium</taxon>
        <taxon>Mycobacterium tuberculosis complex</taxon>
    </lineage>
</organism>
<evidence type="ECO:0000313" key="3">
    <source>
        <dbReference type="Proteomes" id="UP000044938"/>
    </source>
</evidence>
<dbReference type="Proteomes" id="UP000048289">
    <property type="component" value="Unassembled WGS sequence"/>
</dbReference>
<evidence type="ECO:0000313" key="1">
    <source>
        <dbReference type="EMBL" id="CFE46007.1"/>
    </source>
</evidence>
<evidence type="ECO:0000313" key="2">
    <source>
        <dbReference type="EMBL" id="COW44081.1"/>
    </source>
</evidence>
<reference evidence="3 4" key="1">
    <citation type="submission" date="2015-03" db="EMBL/GenBank/DDBJ databases">
        <authorList>
            <consortium name="Pathogen Informatics"/>
        </authorList>
    </citation>
    <scope>NUCLEOTIDE SEQUENCE [LARGE SCALE GENOMIC DNA]</scope>
    <source>
        <strain evidence="1 4">G09901357</strain>
        <strain evidence="2 3">M09401471</strain>
    </source>
</reference>
<dbReference type="Proteomes" id="UP000044938">
    <property type="component" value="Unassembled WGS sequence"/>
</dbReference>